<dbReference type="Pfam" id="PF02538">
    <property type="entry name" value="Hydantoinase_B"/>
    <property type="match status" value="1"/>
</dbReference>
<organism evidence="5 6">
    <name type="scientific">Lepeophtheirus salmonis</name>
    <name type="common">Salmon louse</name>
    <name type="synonym">Caligus salmonis</name>
    <dbReference type="NCBI Taxonomy" id="72036"/>
    <lineage>
        <taxon>Eukaryota</taxon>
        <taxon>Metazoa</taxon>
        <taxon>Ecdysozoa</taxon>
        <taxon>Arthropoda</taxon>
        <taxon>Crustacea</taxon>
        <taxon>Multicrustacea</taxon>
        <taxon>Hexanauplia</taxon>
        <taxon>Copepoda</taxon>
        <taxon>Siphonostomatoida</taxon>
        <taxon>Caligidae</taxon>
        <taxon>Lepeophtheirus</taxon>
    </lineage>
</organism>
<dbReference type="EC" id="3.5.2.9" evidence="5"/>
<dbReference type="InterPro" id="IPR004127">
    <property type="entry name" value="Prefoldin_subunit_alpha"/>
</dbReference>
<protein>
    <submittedName>
        <fullName evidence="5">OPLAH</fullName>
        <ecNumber evidence="5">3.5.2.9</ecNumber>
    </submittedName>
</protein>
<keyword evidence="2" id="KW-0143">Chaperone</keyword>
<dbReference type="Pfam" id="PF01968">
    <property type="entry name" value="Hydantoinase_A"/>
    <property type="match status" value="1"/>
</dbReference>
<dbReference type="InterPro" id="IPR045079">
    <property type="entry name" value="Oxoprolinase-like"/>
</dbReference>
<reference evidence="5" key="1">
    <citation type="submission" date="2021-02" db="EMBL/GenBank/DDBJ databases">
        <authorList>
            <person name="Bekaert M."/>
        </authorList>
    </citation>
    <scope>NUCLEOTIDE SEQUENCE</scope>
    <source>
        <strain evidence="5">IoA-00</strain>
    </source>
</reference>
<evidence type="ECO:0000256" key="2">
    <source>
        <dbReference type="ARBA" id="ARBA00023186"/>
    </source>
</evidence>
<dbReference type="GO" id="GO:0006749">
    <property type="term" value="P:glutathione metabolic process"/>
    <property type="evidence" value="ECO:0007669"/>
    <property type="project" value="TreeGrafter"/>
</dbReference>
<dbReference type="PANTHER" id="PTHR11365:SF2">
    <property type="entry name" value="5-OXOPROLINASE"/>
    <property type="match status" value="1"/>
</dbReference>
<accession>A0A7R8H252</accession>
<sequence>MSVEDAALGFIRVANESMCRPIRALTQAKGHDTSKHVLSCFGGAGGQHACAIARSLGMSRVYVHKYAGILSAYGMALADVVHEKQIPCSLTVFEGLKSRGFDEQRIELELYLNMKYEGTESAIMLQLPNMKRNLGFLLQDHNILVEDVRVRGIGKTDVYIEKDLEECGPNSIHPIHEEIIPIYFDGGFMDSKVFLFKNLLRGQELKGPSLIIDDLSTILIEPNCVGHIDKKGNLDITIGESIASSRIGTQLDSIQLSIFSHRFMSIAEQMGRILQRTSISTNIKERLDFSCALFGPDGGLVSNAPHIPVHLGAMQDTVKYQIKVANFRPGDLSHQLFIPEMEEPVFFTANRGHHADIGGSTPGSMPPHSKFLIEEGAQFMSFKLVQNGRFNKKELIEKFKEPGKYPNCTGSRCLSDNISDLKAQIAANQKGILLVQELIAYYGLDVVQSYMGYIQSNAELSVRDTLKNIASKFLSKEKKKTGLVELKSEDFMDDGSCINLSITINSENGSAVFDFTGTGHQVWGNINTPKAVCYSAVIYSLRCLVGHDIPLNQGCLKPINIIIPEGSLLNPSDDAAVVGGNVLTSQRIVDVILSAFEAAANSQGCCNNVTFGDQHFGYYETVAGGSGAGPTWNGTSGIHFSLARGTGGLGQYNGGDGVLRAIKFRKDLTLSILTERRVFSPNGICGGSNGSPGVNILVRVKAGDVFVMKTPGGGGYGEREESFEEASPKKINARSTKLRWPSTRCDNRICSFTKSLSSNLKHAQTKFQNSGECVSKLTKECENKEILVPLTGSMYVPGRIVDPEKVLVDVGTGYYVEKDIESAKEYFDKKVKYVTVQMENVQMIGNEKSKVKEAVMEVMQSKVQAELAQQQAPAAVAAK</sequence>
<dbReference type="PANTHER" id="PTHR11365">
    <property type="entry name" value="5-OXOPROLINASE RELATED"/>
    <property type="match status" value="1"/>
</dbReference>
<dbReference type="GO" id="GO:0017168">
    <property type="term" value="F:5-oxoprolinase (ATP-hydrolyzing) activity"/>
    <property type="evidence" value="ECO:0007669"/>
    <property type="project" value="UniProtKB-EC"/>
</dbReference>
<dbReference type="Gene3D" id="1.10.287.370">
    <property type="match status" value="1"/>
</dbReference>
<evidence type="ECO:0000313" key="5">
    <source>
        <dbReference type="EMBL" id="CAF2807543.1"/>
    </source>
</evidence>
<dbReference type="AlphaFoldDB" id="A0A7R8H252"/>
<evidence type="ECO:0000259" key="4">
    <source>
        <dbReference type="Pfam" id="PF02538"/>
    </source>
</evidence>
<dbReference type="Pfam" id="PF02996">
    <property type="entry name" value="Prefoldin"/>
    <property type="match status" value="1"/>
</dbReference>
<dbReference type="NCBIfam" id="TIGR00293">
    <property type="entry name" value="prefoldin subunit alpha"/>
    <property type="match status" value="1"/>
</dbReference>
<evidence type="ECO:0000256" key="1">
    <source>
        <dbReference type="ARBA" id="ARBA00010048"/>
    </source>
</evidence>
<name>A0A7R8H252_LEPSM</name>
<feature type="domain" description="Hydantoinase A/oxoprolinase" evidence="3">
    <location>
        <begin position="2"/>
        <end position="83"/>
    </location>
</feature>
<dbReference type="FunFam" id="1.10.287.370:FF:000004">
    <property type="entry name" value="Probable prefoldin subunit 5"/>
    <property type="match status" value="1"/>
</dbReference>
<dbReference type="EMBL" id="HG994590">
    <property type="protein sequence ID" value="CAF2807543.1"/>
    <property type="molecule type" value="Genomic_DNA"/>
</dbReference>
<gene>
    <name evidence="5" type="ORF">LSAA_3158</name>
</gene>
<keyword evidence="6" id="KW-1185">Reference proteome</keyword>
<proteinExistence type="inferred from homology"/>
<dbReference type="Proteomes" id="UP000675881">
    <property type="component" value="Chromosome 11"/>
</dbReference>
<comment type="similarity">
    <text evidence="1">Belongs to the prefoldin subunit alpha family.</text>
</comment>
<evidence type="ECO:0000313" key="6">
    <source>
        <dbReference type="Proteomes" id="UP000675881"/>
    </source>
</evidence>
<dbReference type="InterPro" id="IPR002821">
    <property type="entry name" value="Hydantoinase_A"/>
</dbReference>
<dbReference type="InterPro" id="IPR003692">
    <property type="entry name" value="Hydantoinase_B"/>
</dbReference>
<dbReference type="InterPro" id="IPR009053">
    <property type="entry name" value="Prefoldin"/>
</dbReference>
<dbReference type="SUPFAM" id="SSF46579">
    <property type="entry name" value="Prefoldin"/>
    <property type="match status" value="1"/>
</dbReference>
<dbReference type="CDD" id="cd23157">
    <property type="entry name" value="Prefoldin_5"/>
    <property type="match status" value="1"/>
</dbReference>
<evidence type="ECO:0000259" key="3">
    <source>
        <dbReference type="Pfam" id="PF01968"/>
    </source>
</evidence>
<dbReference type="GO" id="GO:0005829">
    <property type="term" value="C:cytosol"/>
    <property type="evidence" value="ECO:0007669"/>
    <property type="project" value="TreeGrafter"/>
</dbReference>
<keyword evidence="5" id="KW-0378">Hydrolase</keyword>
<feature type="domain" description="Hydantoinase B/oxoprolinase" evidence="4">
    <location>
        <begin position="252"/>
        <end position="640"/>
    </location>
</feature>